<feature type="transmembrane region" description="Helical" evidence="2">
    <location>
        <begin position="320"/>
        <end position="341"/>
    </location>
</feature>
<feature type="transmembrane region" description="Helical" evidence="2">
    <location>
        <begin position="213"/>
        <end position="232"/>
    </location>
</feature>
<keyword evidence="2" id="KW-0472">Membrane</keyword>
<dbReference type="Proteomes" id="UP000305067">
    <property type="component" value="Unassembled WGS sequence"/>
</dbReference>
<reference evidence="3 4" key="1">
    <citation type="journal article" date="2019" name="Nat. Ecol. Evol.">
        <title>Megaphylogeny resolves global patterns of mushroom evolution.</title>
        <authorList>
            <person name="Varga T."/>
            <person name="Krizsan K."/>
            <person name="Foldi C."/>
            <person name="Dima B."/>
            <person name="Sanchez-Garcia M."/>
            <person name="Sanchez-Ramirez S."/>
            <person name="Szollosi G.J."/>
            <person name="Szarkandi J.G."/>
            <person name="Papp V."/>
            <person name="Albert L."/>
            <person name="Andreopoulos W."/>
            <person name="Angelini C."/>
            <person name="Antonin V."/>
            <person name="Barry K.W."/>
            <person name="Bougher N.L."/>
            <person name="Buchanan P."/>
            <person name="Buyck B."/>
            <person name="Bense V."/>
            <person name="Catcheside P."/>
            <person name="Chovatia M."/>
            <person name="Cooper J."/>
            <person name="Damon W."/>
            <person name="Desjardin D."/>
            <person name="Finy P."/>
            <person name="Geml J."/>
            <person name="Haridas S."/>
            <person name="Hughes K."/>
            <person name="Justo A."/>
            <person name="Karasinski D."/>
            <person name="Kautmanova I."/>
            <person name="Kiss B."/>
            <person name="Kocsube S."/>
            <person name="Kotiranta H."/>
            <person name="LaButti K.M."/>
            <person name="Lechner B.E."/>
            <person name="Liimatainen K."/>
            <person name="Lipzen A."/>
            <person name="Lukacs Z."/>
            <person name="Mihaltcheva S."/>
            <person name="Morgado L.N."/>
            <person name="Niskanen T."/>
            <person name="Noordeloos M.E."/>
            <person name="Ohm R.A."/>
            <person name="Ortiz-Santana B."/>
            <person name="Ovrebo C."/>
            <person name="Racz N."/>
            <person name="Riley R."/>
            <person name="Savchenko A."/>
            <person name="Shiryaev A."/>
            <person name="Soop K."/>
            <person name="Spirin V."/>
            <person name="Szebenyi C."/>
            <person name="Tomsovsky M."/>
            <person name="Tulloss R.E."/>
            <person name="Uehling J."/>
            <person name="Grigoriev I.V."/>
            <person name="Vagvolgyi C."/>
            <person name="Papp T."/>
            <person name="Martin F.M."/>
            <person name="Miettinen O."/>
            <person name="Hibbett D.S."/>
            <person name="Nagy L.G."/>
        </authorList>
    </citation>
    <scope>NUCLEOTIDE SEQUENCE [LARGE SCALE GENOMIC DNA]</scope>
    <source>
        <strain evidence="3 4">CBS 309.79</strain>
    </source>
</reference>
<feature type="transmembrane region" description="Helical" evidence="2">
    <location>
        <begin position="172"/>
        <end position="193"/>
    </location>
</feature>
<feature type="transmembrane region" description="Helical" evidence="2">
    <location>
        <begin position="393"/>
        <end position="410"/>
    </location>
</feature>
<feature type="transmembrane region" description="Helical" evidence="2">
    <location>
        <begin position="416"/>
        <end position="439"/>
    </location>
</feature>
<name>A0A5C3QJ54_9AGAR</name>
<feature type="region of interest" description="Disordered" evidence="1">
    <location>
        <begin position="1"/>
        <end position="89"/>
    </location>
</feature>
<dbReference type="STRING" id="1884261.A0A5C3QJ54"/>
<evidence type="ECO:0000313" key="3">
    <source>
        <dbReference type="EMBL" id="TFL01772.1"/>
    </source>
</evidence>
<protein>
    <recommendedName>
        <fullName evidence="5">Transmembrane amino acid transporter protein-domain-containing protein</fullName>
    </recommendedName>
</protein>
<feature type="transmembrane region" description="Helical" evidence="2">
    <location>
        <begin position="277"/>
        <end position="299"/>
    </location>
</feature>
<gene>
    <name evidence="3" type="ORF">BDV98DRAFT_567514</name>
</gene>
<feature type="compositionally biased region" description="Acidic residues" evidence="1">
    <location>
        <begin position="56"/>
        <end position="77"/>
    </location>
</feature>
<evidence type="ECO:0000256" key="1">
    <source>
        <dbReference type="SAM" id="MobiDB-lite"/>
    </source>
</evidence>
<evidence type="ECO:0000313" key="4">
    <source>
        <dbReference type="Proteomes" id="UP000305067"/>
    </source>
</evidence>
<organism evidence="3 4">
    <name type="scientific">Pterulicium gracile</name>
    <dbReference type="NCBI Taxonomy" id="1884261"/>
    <lineage>
        <taxon>Eukaryota</taxon>
        <taxon>Fungi</taxon>
        <taxon>Dikarya</taxon>
        <taxon>Basidiomycota</taxon>
        <taxon>Agaricomycotina</taxon>
        <taxon>Agaricomycetes</taxon>
        <taxon>Agaricomycetidae</taxon>
        <taxon>Agaricales</taxon>
        <taxon>Pleurotineae</taxon>
        <taxon>Pterulaceae</taxon>
        <taxon>Pterulicium</taxon>
    </lineage>
</organism>
<dbReference type="OrthoDB" id="3259324at2759"/>
<feature type="transmembrane region" description="Helical" evidence="2">
    <location>
        <begin position="361"/>
        <end position="381"/>
    </location>
</feature>
<keyword evidence="4" id="KW-1185">Reference proteome</keyword>
<dbReference type="AlphaFoldDB" id="A0A5C3QJ54"/>
<keyword evidence="2" id="KW-0812">Transmembrane</keyword>
<accession>A0A5C3QJ54</accession>
<sequence length="511" mass="56387">MFTPSSPPSQSTAAFAHRDPNVSTNTISSYQTAYDEEDDNLNNQGSSSALILVHDDSEDERQFDFDSDGEGEGEDTEAAGTTSQPHASPPLSPTNVFLYMLSPSLKLGATLLPNTTLSLGSSIAALLFFALASAFCRQIWLLLGRHLGRKADLDEVVLDAFARARNKERLRAALRGTVRTTIIAFRVSLAAVYLREAVAMICPQLPRDLVLSYSWVMTVFLAVMLIPFLWARSLSWKRIVVVTWFSIVTYLIWLTLLIIAHATGKLQQSSNWQNKGVLWQGITATAFAFTSSGTLSLHATFKPRKSNPSKTRKTRSSRTLSIVAVLIATLLILPVSLLSVYPHRTLVNSIQLSHAVPAFGGFTLVLGIPSILVMTPAIFIPPRIRRTFSISKVLVYAIFLAVALLPVAWSPIINDILLVSALAHTYLLPTFLHVITYYFKRPRSLVVPSTPAISSPPSVNQQDEMLMRKERAMQKRQFRKRILWDIGVWVILIPVSGGGLVWSGGKIAGSW</sequence>
<feature type="compositionally biased region" description="Polar residues" evidence="1">
    <location>
        <begin position="21"/>
        <end position="32"/>
    </location>
</feature>
<proteinExistence type="predicted"/>
<dbReference type="EMBL" id="ML178824">
    <property type="protein sequence ID" value="TFL01772.1"/>
    <property type="molecule type" value="Genomic_DNA"/>
</dbReference>
<feature type="transmembrane region" description="Helical" evidence="2">
    <location>
        <begin position="482"/>
        <end position="502"/>
    </location>
</feature>
<evidence type="ECO:0000256" key="2">
    <source>
        <dbReference type="SAM" id="Phobius"/>
    </source>
</evidence>
<evidence type="ECO:0008006" key="5">
    <source>
        <dbReference type="Google" id="ProtNLM"/>
    </source>
</evidence>
<keyword evidence="2" id="KW-1133">Transmembrane helix</keyword>
<feature type="transmembrane region" description="Helical" evidence="2">
    <location>
        <begin position="239"/>
        <end position="262"/>
    </location>
</feature>